<evidence type="ECO:0000313" key="10">
    <source>
        <dbReference type="EMBL" id="USW54827.1"/>
    </source>
</evidence>
<dbReference type="InterPro" id="IPR050321">
    <property type="entry name" value="Glycosyltr_2/OpgH_subfam"/>
</dbReference>
<feature type="transmembrane region" description="Helical" evidence="8">
    <location>
        <begin position="592"/>
        <end position="611"/>
    </location>
</feature>
<evidence type="ECO:0000256" key="3">
    <source>
        <dbReference type="ARBA" id="ARBA00022679"/>
    </source>
</evidence>
<feature type="transmembrane region" description="Helical" evidence="8">
    <location>
        <begin position="179"/>
        <end position="200"/>
    </location>
</feature>
<dbReference type="CDD" id="cd06421">
    <property type="entry name" value="CESA_CelA_like"/>
    <property type="match status" value="1"/>
</dbReference>
<dbReference type="Gene3D" id="3.90.550.10">
    <property type="entry name" value="Spore Coat Polysaccharide Biosynthesis Protein SpsA, Chain A"/>
    <property type="match status" value="1"/>
</dbReference>
<keyword evidence="5 8" id="KW-1133">Transmembrane helix</keyword>
<keyword evidence="2" id="KW-0328">Glycosyltransferase</keyword>
<name>A0A9Q9ELV1_9PEZI</name>
<dbReference type="PANTHER" id="PTHR43867:SF2">
    <property type="entry name" value="CELLULOSE SYNTHASE CATALYTIC SUBUNIT A [UDP-FORMING]"/>
    <property type="match status" value="1"/>
</dbReference>
<keyword evidence="3" id="KW-0808">Transferase</keyword>
<dbReference type="Pfam" id="PF13632">
    <property type="entry name" value="Glyco_trans_2_3"/>
    <property type="match status" value="1"/>
</dbReference>
<evidence type="ECO:0000256" key="6">
    <source>
        <dbReference type="ARBA" id="ARBA00023136"/>
    </source>
</evidence>
<dbReference type="GO" id="GO:0016020">
    <property type="term" value="C:membrane"/>
    <property type="evidence" value="ECO:0007669"/>
    <property type="project" value="UniProtKB-SubCell"/>
</dbReference>
<dbReference type="GO" id="GO:0016757">
    <property type="term" value="F:glycosyltransferase activity"/>
    <property type="evidence" value="ECO:0007669"/>
    <property type="project" value="UniProtKB-KW"/>
</dbReference>
<protein>
    <submittedName>
        <fullName evidence="10">Glycosyltransferase 2, nucleotide-diphospho-sugar transferase</fullName>
    </submittedName>
</protein>
<feature type="transmembrane region" description="Helical" evidence="8">
    <location>
        <begin position="457"/>
        <end position="480"/>
    </location>
</feature>
<evidence type="ECO:0000256" key="7">
    <source>
        <dbReference type="SAM" id="MobiDB-lite"/>
    </source>
</evidence>
<keyword evidence="4 8" id="KW-0812">Transmembrane</keyword>
<comment type="subcellular location">
    <subcellularLocation>
        <location evidence="1">Membrane</location>
        <topology evidence="1">Multi-pass membrane protein</topology>
    </subcellularLocation>
</comment>
<evidence type="ECO:0000256" key="5">
    <source>
        <dbReference type="ARBA" id="ARBA00022989"/>
    </source>
</evidence>
<evidence type="ECO:0000259" key="9">
    <source>
        <dbReference type="Pfam" id="PF13632"/>
    </source>
</evidence>
<feature type="region of interest" description="Disordered" evidence="7">
    <location>
        <begin position="1"/>
        <end position="94"/>
    </location>
</feature>
<keyword evidence="11" id="KW-1185">Reference proteome</keyword>
<evidence type="ECO:0000256" key="8">
    <source>
        <dbReference type="SAM" id="Phobius"/>
    </source>
</evidence>
<proteinExistence type="predicted"/>
<feature type="transmembrane region" description="Helical" evidence="8">
    <location>
        <begin position="487"/>
        <end position="508"/>
    </location>
</feature>
<dbReference type="InterPro" id="IPR001173">
    <property type="entry name" value="Glyco_trans_2-like"/>
</dbReference>
<accession>A0A9Q9ELV1</accession>
<reference evidence="10" key="1">
    <citation type="submission" date="2022-06" db="EMBL/GenBank/DDBJ databases">
        <title>Complete genome sequences of two strains of the flax pathogen Septoria linicola.</title>
        <authorList>
            <person name="Lapalu N."/>
            <person name="Simon A."/>
            <person name="Demenou B."/>
            <person name="Paumier D."/>
            <person name="Guillot M.-P."/>
            <person name="Gout L."/>
            <person name="Valade R."/>
        </authorList>
    </citation>
    <scope>NUCLEOTIDE SEQUENCE</scope>
    <source>
        <strain evidence="10">SE15195</strain>
    </source>
</reference>
<organism evidence="10 11">
    <name type="scientific">Septoria linicola</name>
    <dbReference type="NCBI Taxonomy" id="215465"/>
    <lineage>
        <taxon>Eukaryota</taxon>
        <taxon>Fungi</taxon>
        <taxon>Dikarya</taxon>
        <taxon>Ascomycota</taxon>
        <taxon>Pezizomycotina</taxon>
        <taxon>Dothideomycetes</taxon>
        <taxon>Dothideomycetidae</taxon>
        <taxon>Mycosphaerellales</taxon>
        <taxon>Mycosphaerellaceae</taxon>
        <taxon>Septoria</taxon>
    </lineage>
</organism>
<evidence type="ECO:0000256" key="2">
    <source>
        <dbReference type="ARBA" id="ARBA00022676"/>
    </source>
</evidence>
<dbReference type="PANTHER" id="PTHR43867">
    <property type="entry name" value="CELLULOSE SYNTHASE CATALYTIC SUBUNIT A [UDP-FORMING]"/>
    <property type="match status" value="1"/>
</dbReference>
<feature type="compositionally biased region" description="Basic and acidic residues" evidence="7">
    <location>
        <begin position="82"/>
        <end position="94"/>
    </location>
</feature>
<evidence type="ECO:0000313" key="11">
    <source>
        <dbReference type="Proteomes" id="UP001056384"/>
    </source>
</evidence>
<feature type="transmembrane region" description="Helical" evidence="8">
    <location>
        <begin position="561"/>
        <end position="580"/>
    </location>
</feature>
<gene>
    <name evidence="10" type="ORF">Slin15195_G081460</name>
</gene>
<feature type="compositionally biased region" description="Polar residues" evidence="7">
    <location>
        <begin position="1"/>
        <end position="24"/>
    </location>
</feature>
<evidence type="ECO:0000256" key="1">
    <source>
        <dbReference type="ARBA" id="ARBA00004141"/>
    </source>
</evidence>
<evidence type="ECO:0000256" key="4">
    <source>
        <dbReference type="ARBA" id="ARBA00022692"/>
    </source>
</evidence>
<keyword evidence="6 8" id="KW-0472">Membrane</keyword>
<dbReference type="EMBL" id="CP099423">
    <property type="protein sequence ID" value="USW54827.1"/>
    <property type="molecule type" value="Genomic_DNA"/>
</dbReference>
<feature type="domain" description="Glycosyltransferase 2-like" evidence="9">
    <location>
        <begin position="290"/>
        <end position="502"/>
    </location>
</feature>
<dbReference type="InterPro" id="IPR029044">
    <property type="entry name" value="Nucleotide-diphossugar_trans"/>
</dbReference>
<dbReference type="Proteomes" id="UP001056384">
    <property type="component" value="Chromosome 6"/>
</dbReference>
<dbReference type="AlphaFoldDB" id="A0A9Q9ELV1"/>
<dbReference type="SUPFAM" id="SSF53448">
    <property type="entry name" value="Nucleotide-diphospho-sugar transferases"/>
    <property type="match status" value="1"/>
</dbReference>
<sequence>MSQDPFDSPNSSASGSIEGQSDTSDGIVVARPARVLTSSHSDSGKPRPLNDFARESLEIAPIPRISSLPHHQVPVPDISGPEQEKPKQVVPQQRRETRSLWLRLFRKKEQEAVAATKTFDEKSTVVSGSNGASKNTRSLRSSLVERFRKNYCPRQAPIVVLPSCPTDAEKYSYIGMNRLPIVCGGLFSALSLAAGAWLFIKTEWSFNLQAHKEKLRDFPLTDKTAPTVDIYLPVCKEPVEVLGNTWKYVAAMRYPGMKKSTFVLDDGAQDEVKALAAKFGFTYITAGDFFVVFDADFCPRPDFLEELIPIHLANTQLAIVQTPQFRATNEQTWVEQGAGSVQECFYRLIQTCRNTWGGAICVGSNAVYRHAALVAVGGTAPAECSEDVHMGFYAINRGWQIAYAPIVLACGICPDTPRAFFSQQMSWCTGSLSLLTHREFWRSNLSKKQKLCYLSGMMYYSSVATAAFFNPLPASVLLWSRPELMKYYNLFFALPPLAVGLIFIRLWARSPYTLTVQFTQVIMAYAYLQSFLDRIFGQKLSWVPSGDNKSHKINRYRNMRVLAWAWTIAHNTLLISGAVYRICGGLPWWDVFPALLLDAFNLVIVHPFLLYRHAKE</sequence>